<organism evidence="1 2">
    <name type="scientific">Paraburkholderia phytofirmans</name>
    <dbReference type="NCBI Taxonomy" id="261302"/>
    <lineage>
        <taxon>Bacteria</taxon>
        <taxon>Pseudomonadati</taxon>
        <taxon>Pseudomonadota</taxon>
        <taxon>Betaproteobacteria</taxon>
        <taxon>Burkholderiales</taxon>
        <taxon>Burkholderiaceae</taxon>
        <taxon>Paraburkholderia</taxon>
    </lineage>
</organism>
<keyword evidence="2" id="KW-1185">Reference proteome</keyword>
<name>A0ABW9BHZ4_9BURK</name>
<reference evidence="1 2" key="1">
    <citation type="journal article" date="2024" name="Chem. Sci.">
        <title>Discovery of megapolipeptins by genome mining of a Burkholderiales bacteria collection.</title>
        <authorList>
            <person name="Paulo B.S."/>
            <person name="Recchia M.J.J."/>
            <person name="Lee S."/>
            <person name="Fergusson C.H."/>
            <person name="Romanowski S.B."/>
            <person name="Hernandez A."/>
            <person name="Krull N."/>
            <person name="Liu D.Y."/>
            <person name="Cavanagh H."/>
            <person name="Bos A."/>
            <person name="Gray C.A."/>
            <person name="Murphy B.T."/>
            <person name="Linington R.G."/>
            <person name="Eustaquio A.S."/>
        </authorList>
    </citation>
    <scope>NUCLEOTIDE SEQUENCE [LARGE SCALE GENOMIC DNA]</scope>
    <source>
        <strain evidence="1 2">RL17-351-BIE-A</strain>
    </source>
</reference>
<dbReference type="EMBL" id="JAQQDR010000004">
    <property type="protein sequence ID" value="MFM0239198.1"/>
    <property type="molecule type" value="Genomic_DNA"/>
</dbReference>
<dbReference type="Proteomes" id="UP001629274">
    <property type="component" value="Unassembled WGS sequence"/>
</dbReference>
<gene>
    <name evidence="1" type="ORF">PQR03_13755</name>
</gene>
<proteinExistence type="predicted"/>
<evidence type="ECO:0000313" key="2">
    <source>
        <dbReference type="Proteomes" id="UP001629274"/>
    </source>
</evidence>
<comment type="caution">
    <text evidence="1">The sequence shown here is derived from an EMBL/GenBank/DDBJ whole genome shotgun (WGS) entry which is preliminary data.</text>
</comment>
<protein>
    <submittedName>
        <fullName evidence="1">Uncharacterized protein</fullName>
    </submittedName>
</protein>
<accession>A0ABW9BHZ4</accession>
<sequence>MKDSAVYADFEIISETSKDECAAGCVWVDTMARHAVSGETVYACVEPFTTSGQSGVTERVALDQALEHARASLRRRLSKH</sequence>
<evidence type="ECO:0000313" key="1">
    <source>
        <dbReference type="EMBL" id="MFM0239198.1"/>
    </source>
</evidence>
<dbReference type="RefSeq" id="WP_148225168.1">
    <property type="nucleotide sequence ID" value="NZ_JAQQCK010000002.1"/>
</dbReference>